<reference evidence="1 2" key="1">
    <citation type="journal article" date="2020" name="Cell">
        <title>Large-Scale Comparative Analyses of Tick Genomes Elucidate Their Genetic Diversity and Vector Capacities.</title>
        <authorList>
            <consortium name="Tick Genome and Microbiome Consortium (TIGMIC)"/>
            <person name="Jia N."/>
            <person name="Wang J."/>
            <person name="Shi W."/>
            <person name="Du L."/>
            <person name="Sun Y."/>
            <person name="Zhan W."/>
            <person name="Jiang J.F."/>
            <person name="Wang Q."/>
            <person name="Zhang B."/>
            <person name="Ji P."/>
            <person name="Bell-Sakyi L."/>
            <person name="Cui X.M."/>
            <person name="Yuan T.T."/>
            <person name="Jiang B.G."/>
            <person name="Yang W.F."/>
            <person name="Lam T.T."/>
            <person name="Chang Q.C."/>
            <person name="Ding S.J."/>
            <person name="Wang X.J."/>
            <person name="Zhu J.G."/>
            <person name="Ruan X.D."/>
            <person name="Zhao L."/>
            <person name="Wei J.T."/>
            <person name="Ye R.Z."/>
            <person name="Que T.C."/>
            <person name="Du C.H."/>
            <person name="Zhou Y.H."/>
            <person name="Cheng J.X."/>
            <person name="Dai P.F."/>
            <person name="Guo W.B."/>
            <person name="Han X.H."/>
            <person name="Huang E.J."/>
            <person name="Li L.F."/>
            <person name="Wei W."/>
            <person name="Gao Y.C."/>
            <person name="Liu J.Z."/>
            <person name="Shao H.Z."/>
            <person name="Wang X."/>
            <person name="Wang C.C."/>
            <person name="Yang T.C."/>
            <person name="Huo Q.B."/>
            <person name="Li W."/>
            <person name="Chen H.Y."/>
            <person name="Chen S.E."/>
            <person name="Zhou L.G."/>
            <person name="Ni X.B."/>
            <person name="Tian J.H."/>
            <person name="Sheng Y."/>
            <person name="Liu T."/>
            <person name="Pan Y.S."/>
            <person name="Xia L.Y."/>
            <person name="Li J."/>
            <person name="Zhao F."/>
            <person name="Cao W.C."/>
        </authorList>
    </citation>
    <scope>NUCLEOTIDE SEQUENCE [LARGE SCALE GENOMIC DNA]</scope>
    <source>
        <strain evidence="1">Iper-2018</strain>
    </source>
</reference>
<proteinExistence type="predicted"/>
<name>A0AC60P6H9_IXOPE</name>
<dbReference type="Proteomes" id="UP000805193">
    <property type="component" value="Unassembled WGS sequence"/>
</dbReference>
<gene>
    <name evidence="1" type="ORF">HPB47_007773</name>
</gene>
<accession>A0AC60P6H9</accession>
<evidence type="ECO:0000313" key="1">
    <source>
        <dbReference type="EMBL" id="KAG0415053.1"/>
    </source>
</evidence>
<keyword evidence="2" id="KW-1185">Reference proteome</keyword>
<organism evidence="1 2">
    <name type="scientific">Ixodes persulcatus</name>
    <name type="common">Taiga tick</name>
    <dbReference type="NCBI Taxonomy" id="34615"/>
    <lineage>
        <taxon>Eukaryota</taxon>
        <taxon>Metazoa</taxon>
        <taxon>Ecdysozoa</taxon>
        <taxon>Arthropoda</taxon>
        <taxon>Chelicerata</taxon>
        <taxon>Arachnida</taxon>
        <taxon>Acari</taxon>
        <taxon>Parasitiformes</taxon>
        <taxon>Ixodida</taxon>
        <taxon>Ixodoidea</taxon>
        <taxon>Ixodidae</taxon>
        <taxon>Ixodinae</taxon>
        <taxon>Ixodes</taxon>
    </lineage>
</organism>
<sequence>MEARKPLFQVVDGIKLPRGFDPDNFRSCLKYEPSEGDIFIDTFPKCGTNWIKRIVQLLLGRTSSQESDYGLSTSFLEMVGKDVIASLPRPRIITSHLEYQLLPQHSCAKYIYVVRNPKDCCTSYYHHTRETKIYNFENANFDEYVQIFINGGTTFGDYFSHLTSWYPNVHSDNVLCLTYEGITRNHAGSVLKIAKFLDLDDPELLNPVSNKFKRVVDMSSLEAMKEYLNVNYKKALGGKPPERWTAQKDYPLDRAPPPPSVMVRKGVIGDWRNHFSKENSRKIEEAFVQKCGHVVKHAMLWDPKDWMENV</sequence>
<dbReference type="EMBL" id="JABSTQ010011117">
    <property type="protein sequence ID" value="KAG0415053.1"/>
    <property type="molecule type" value="Genomic_DNA"/>
</dbReference>
<evidence type="ECO:0000313" key="2">
    <source>
        <dbReference type="Proteomes" id="UP000805193"/>
    </source>
</evidence>
<comment type="caution">
    <text evidence="1">The sequence shown here is derived from an EMBL/GenBank/DDBJ whole genome shotgun (WGS) entry which is preliminary data.</text>
</comment>
<protein>
    <submittedName>
        <fullName evidence="1">Uncharacterized protein</fullName>
    </submittedName>
</protein>